<dbReference type="InterPro" id="IPR013217">
    <property type="entry name" value="Methyltransf_12"/>
</dbReference>
<sequence length="290" mass="31221">MHCREAGSTLRQTLNDTDSTDYTYDTPGYVFDNDSAHSEEQHRCLAAAYDPVTLPRLAATGVGDGWRCLEIGSGGGSVARWLAARVVPTGEVTATDVKPHHIPEMPGLSVVRHDVVTDPLPEAAFDLIVARLVLQHLPARGAVLDKLVGALKPGGLLQIDEFDTSYEPPLLAPDARAAELYSAFLRAKAAAMRAGGGDPHWGRRVPAAMRAAGLVDIDPQPFIEARHAASAGLRLQLHHTYHLRDKLIAEGMTERDLEDVRALMRDPSFRAASSILYSTQGRRPAVGGGS</sequence>
<dbReference type="GO" id="GO:0008168">
    <property type="term" value="F:methyltransferase activity"/>
    <property type="evidence" value="ECO:0007669"/>
    <property type="project" value="UniProtKB-KW"/>
</dbReference>
<dbReference type="EMBL" id="JBHSPX010000004">
    <property type="protein sequence ID" value="MFC6063345.1"/>
    <property type="molecule type" value="Genomic_DNA"/>
</dbReference>
<evidence type="ECO:0000313" key="5">
    <source>
        <dbReference type="EMBL" id="MFC6063345.1"/>
    </source>
</evidence>
<evidence type="ECO:0000313" key="6">
    <source>
        <dbReference type="Proteomes" id="UP001596139"/>
    </source>
</evidence>
<dbReference type="Gene3D" id="3.40.50.150">
    <property type="entry name" value="Vaccinia Virus protein VP39"/>
    <property type="match status" value="1"/>
</dbReference>
<dbReference type="InterPro" id="IPR029063">
    <property type="entry name" value="SAM-dependent_MTases_sf"/>
</dbReference>
<dbReference type="Pfam" id="PF08242">
    <property type="entry name" value="Methyltransf_12"/>
    <property type="match status" value="1"/>
</dbReference>
<name>A0ABW1MHY3_9ACTN</name>
<dbReference type="SUPFAM" id="SSF53335">
    <property type="entry name" value="S-adenosyl-L-methionine-dependent methyltransferases"/>
    <property type="match status" value="1"/>
</dbReference>
<proteinExistence type="predicted"/>
<dbReference type="RefSeq" id="WP_078649165.1">
    <property type="nucleotide sequence ID" value="NZ_JBHSPX010000004.1"/>
</dbReference>
<keyword evidence="2" id="KW-0808">Transferase</keyword>
<dbReference type="GO" id="GO:0032259">
    <property type="term" value="P:methylation"/>
    <property type="evidence" value="ECO:0007669"/>
    <property type="project" value="UniProtKB-KW"/>
</dbReference>
<dbReference type="CDD" id="cd02440">
    <property type="entry name" value="AdoMet_MTases"/>
    <property type="match status" value="1"/>
</dbReference>
<comment type="caution">
    <text evidence="5">The sequence shown here is derived from an EMBL/GenBank/DDBJ whole genome shotgun (WGS) entry which is preliminary data.</text>
</comment>
<protein>
    <submittedName>
        <fullName evidence="5">Methyltransferase</fullName>
    </submittedName>
</protein>
<evidence type="ECO:0000256" key="3">
    <source>
        <dbReference type="ARBA" id="ARBA00022691"/>
    </source>
</evidence>
<feature type="domain" description="Methyltransferase type 12" evidence="4">
    <location>
        <begin position="69"/>
        <end position="157"/>
    </location>
</feature>
<keyword evidence="3" id="KW-0949">S-adenosyl-L-methionine</keyword>
<dbReference type="Proteomes" id="UP001596139">
    <property type="component" value="Unassembled WGS sequence"/>
</dbReference>
<accession>A0ABW1MHY3</accession>
<dbReference type="PANTHER" id="PTHR43464">
    <property type="entry name" value="METHYLTRANSFERASE"/>
    <property type="match status" value="1"/>
</dbReference>
<dbReference type="PANTHER" id="PTHR43464:SF19">
    <property type="entry name" value="UBIQUINONE BIOSYNTHESIS O-METHYLTRANSFERASE, MITOCHONDRIAL"/>
    <property type="match status" value="1"/>
</dbReference>
<evidence type="ECO:0000256" key="1">
    <source>
        <dbReference type="ARBA" id="ARBA00022603"/>
    </source>
</evidence>
<evidence type="ECO:0000259" key="4">
    <source>
        <dbReference type="Pfam" id="PF08242"/>
    </source>
</evidence>
<gene>
    <name evidence="5" type="ORF">ACFP4F_12390</name>
</gene>
<keyword evidence="6" id="KW-1185">Reference proteome</keyword>
<organism evidence="5 6">
    <name type="scientific">Streptomyces ochraceiscleroticus</name>
    <dbReference type="NCBI Taxonomy" id="47761"/>
    <lineage>
        <taxon>Bacteria</taxon>
        <taxon>Bacillati</taxon>
        <taxon>Actinomycetota</taxon>
        <taxon>Actinomycetes</taxon>
        <taxon>Kitasatosporales</taxon>
        <taxon>Streptomycetaceae</taxon>
        <taxon>Streptomyces</taxon>
    </lineage>
</organism>
<keyword evidence="1 5" id="KW-0489">Methyltransferase</keyword>
<reference evidence="6" key="1">
    <citation type="journal article" date="2019" name="Int. J. Syst. Evol. Microbiol.">
        <title>The Global Catalogue of Microorganisms (GCM) 10K type strain sequencing project: providing services to taxonomists for standard genome sequencing and annotation.</title>
        <authorList>
            <consortium name="The Broad Institute Genomics Platform"/>
            <consortium name="The Broad Institute Genome Sequencing Center for Infectious Disease"/>
            <person name="Wu L."/>
            <person name="Ma J."/>
        </authorList>
    </citation>
    <scope>NUCLEOTIDE SEQUENCE [LARGE SCALE GENOMIC DNA]</scope>
    <source>
        <strain evidence="6">CGMCC 1.15180</strain>
    </source>
</reference>
<evidence type="ECO:0000256" key="2">
    <source>
        <dbReference type="ARBA" id="ARBA00022679"/>
    </source>
</evidence>